<evidence type="ECO:0000313" key="5">
    <source>
        <dbReference type="EMBL" id="EKE26403.1"/>
    </source>
</evidence>
<comment type="caution">
    <text evidence="5">The sequence shown here is derived from an EMBL/GenBank/DDBJ whole genome shotgun (WGS) entry which is preliminary data.</text>
</comment>
<dbReference type="SMART" id="SM00279">
    <property type="entry name" value="HhH2"/>
    <property type="match status" value="1"/>
</dbReference>
<feature type="domain" description="5'-3' exonuclease" evidence="4">
    <location>
        <begin position="1"/>
        <end position="259"/>
    </location>
</feature>
<gene>
    <name evidence="5" type="ORF">ACD_4C00303G0002</name>
</gene>
<keyword evidence="2" id="KW-0378">Hydrolase</keyword>
<evidence type="ECO:0000259" key="4">
    <source>
        <dbReference type="SMART" id="SM00475"/>
    </source>
</evidence>
<dbReference type="SUPFAM" id="SSF88723">
    <property type="entry name" value="PIN domain-like"/>
    <property type="match status" value="1"/>
</dbReference>
<dbReference type="Pfam" id="PF01367">
    <property type="entry name" value="5_3_exonuc"/>
    <property type="match status" value="1"/>
</dbReference>
<name>K2FU00_9BACT</name>
<dbReference type="Pfam" id="PF02739">
    <property type="entry name" value="5_3_exonuc_N"/>
    <property type="match status" value="1"/>
</dbReference>
<dbReference type="SUPFAM" id="SSF47807">
    <property type="entry name" value="5' to 3' exonuclease, C-terminal subdomain"/>
    <property type="match status" value="1"/>
</dbReference>
<dbReference type="GO" id="GO:0017108">
    <property type="term" value="F:5'-flap endonuclease activity"/>
    <property type="evidence" value="ECO:0007669"/>
    <property type="project" value="InterPro"/>
</dbReference>
<dbReference type="InterPro" id="IPR029060">
    <property type="entry name" value="PIN-like_dom_sf"/>
</dbReference>
<keyword evidence="3" id="KW-0238">DNA-binding</keyword>
<dbReference type="SMART" id="SM00475">
    <property type="entry name" value="53EXOc"/>
    <property type="match status" value="1"/>
</dbReference>
<evidence type="ECO:0000256" key="3">
    <source>
        <dbReference type="ARBA" id="ARBA00023125"/>
    </source>
</evidence>
<dbReference type="AlphaFoldDB" id="K2FU00"/>
<dbReference type="InterPro" id="IPR038969">
    <property type="entry name" value="FEN"/>
</dbReference>
<keyword evidence="1" id="KW-0540">Nuclease</keyword>
<dbReference type="Gene3D" id="1.10.150.20">
    <property type="entry name" value="5' to 3' exonuclease, C-terminal subdomain"/>
    <property type="match status" value="1"/>
</dbReference>
<evidence type="ECO:0000256" key="1">
    <source>
        <dbReference type="ARBA" id="ARBA00022722"/>
    </source>
</evidence>
<dbReference type="InterPro" id="IPR002421">
    <property type="entry name" value="5-3_exonuclease"/>
</dbReference>
<protein>
    <recommendedName>
        <fullName evidence="4">5'-3' exonuclease domain-containing protein</fullName>
    </recommendedName>
</protein>
<dbReference type="CDD" id="cd09898">
    <property type="entry name" value="H3TH_53EXO"/>
    <property type="match status" value="1"/>
</dbReference>
<dbReference type="PANTHER" id="PTHR42646:SF2">
    <property type="entry name" value="5'-3' EXONUCLEASE FAMILY PROTEIN"/>
    <property type="match status" value="1"/>
</dbReference>
<dbReference type="InterPro" id="IPR020046">
    <property type="entry name" value="5-3_exonucl_a-hlix_arch_N"/>
</dbReference>
<dbReference type="InterPro" id="IPR020045">
    <property type="entry name" value="DNA_polI_H3TH"/>
</dbReference>
<dbReference type="GO" id="GO:0033567">
    <property type="term" value="P:DNA replication, Okazaki fragment processing"/>
    <property type="evidence" value="ECO:0007669"/>
    <property type="project" value="InterPro"/>
</dbReference>
<dbReference type="EMBL" id="AMFJ01000819">
    <property type="protein sequence ID" value="EKE26403.1"/>
    <property type="molecule type" value="Genomic_DNA"/>
</dbReference>
<evidence type="ECO:0000256" key="2">
    <source>
        <dbReference type="ARBA" id="ARBA00022801"/>
    </source>
</evidence>
<dbReference type="FunFam" id="1.10.150.20:FF:000003">
    <property type="entry name" value="DNA polymerase I"/>
    <property type="match status" value="1"/>
</dbReference>
<proteinExistence type="predicted"/>
<dbReference type="Gene3D" id="3.40.50.1010">
    <property type="entry name" value="5'-nuclease"/>
    <property type="match status" value="1"/>
</dbReference>
<dbReference type="GO" id="GO:0003677">
    <property type="term" value="F:DNA binding"/>
    <property type="evidence" value="ECO:0007669"/>
    <property type="project" value="UniProtKB-KW"/>
</dbReference>
<dbReference type="InterPro" id="IPR008918">
    <property type="entry name" value="HhH2"/>
</dbReference>
<organism evidence="5">
    <name type="scientific">uncultured bacterium</name>
    <name type="common">gcode 4</name>
    <dbReference type="NCBI Taxonomy" id="1234023"/>
    <lineage>
        <taxon>Bacteria</taxon>
        <taxon>environmental samples</taxon>
    </lineage>
</organism>
<reference evidence="5" key="1">
    <citation type="journal article" date="2012" name="Science">
        <title>Fermentation, hydrogen, and sulfur metabolism in multiple uncultivated bacterial phyla.</title>
        <authorList>
            <person name="Wrighton K.C."/>
            <person name="Thomas B.C."/>
            <person name="Sharon I."/>
            <person name="Miller C.S."/>
            <person name="Castelle C.J."/>
            <person name="VerBerkmoes N.C."/>
            <person name="Wilkins M.J."/>
            <person name="Hettich R.L."/>
            <person name="Lipton M.S."/>
            <person name="Williams K.H."/>
            <person name="Long P.E."/>
            <person name="Banfield J.F."/>
        </authorList>
    </citation>
    <scope>NUCLEOTIDE SEQUENCE [LARGE SCALE GENOMIC DNA]</scope>
</reference>
<dbReference type="PANTHER" id="PTHR42646">
    <property type="entry name" value="FLAP ENDONUCLEASE XNI"/>
    <property type="match status" value="1"/>
</dbReference>
<sequence>MKQKIYIIDWHNFIYRVFYAIPPFSLKDWTPINAVFGLAKMFMMWYEQDKPDKLIFVLDSKWDNYRHQIYSEYKATRDRMPSDLKTQEWLIMDLLDALDISPLSKIWFEADDIIWTLVQNLRTNPENDIYILSWDKDLYQFVDWNVAVYDTMKRRIAHDKEVIEKFWVEAKYVVDWLSICGDTSDNIPGIPGFWPKKAQDLINKYWSLENIYENLDDIIWKTKDTLIQFKDQAFLSKKLASIDTKVELENFNIESFDFKQRKLLSEKTIDLFKKFEFKSLIPSHLQDEIKNFSTLNKKIVEIESEKDLESLKEKILNSKKIWISTLWARQFELDTIIIYLWEDLIYQISTKKVFIKDFLKKLLDSEIIISGYEVKEDLKRIWWYINERWNWEKISEWQVSLF</sequence>
<dbReference type="GO" id="GO:0008409">
    <property type="term" value="F:5'-3' exonuclease activity"/>
    <property type="evidence" value="ECO:0007669"/>
    <property type="project" value="InterPro"/>
</dbReference>
<dbReference type="CDD" id="cd09859">
    <property type="entry name" value="PIN_53EXO"/>
    <property type="match status" value="1"/>
</dbReference>
<dbReference type="InterPro" id="IPR036279">
    <property type="entry name" value="5-3_exonuclease_C_sf"/>
</dbReference>
<accession>K2FU00</accession>